<keyword evidence="4" id="KW-1185">Reference proteome</keyword>
<dbReference type="RefSeq" id="WP_091698300.1">
    <property type="nucleotide sequence ID" value="NZ_FPCG01000009.1"/>
</dbReference>
<dbReference type="OrthoDB" id="4794368at2"/>
<feature type="region of interest" description="Disordered" evidence="1">
    <location>
        <begin position="1"/>
        <end position="24"/>
    </location>
</feature>
<feature type="transmembrane region" description="Helical" evidence="2">
    <location>
        <begin position="31"/>
        <end position="50"/>
    </location>
</feature>
<keyword evidence="2" id="KW-0472">Membrane</keyword>
<dbReference type="EMBL" id="FPCG01000009">
    <property type="protein sequence ID" value="SFV23948.1"/>
    <property type="molecule type" value="Genomic_DNA"/>
</dbReference>
<keyword evidence="2" id="KW-0812">Transmembrane</keyword>
<name>A0A1I7MPW9_9MICC</name>
<evidence type="ECO:0000256" key="2">
    <source>
        <dbReference type="SAM" id="Phobius"/>
    </source>
</evidence>
<evidence type="ECO:0000313" key="4">
    <source>
        <dbReference type="Proteomes" id="UP000198881"/>
    </source>
</evidence>
<organism evidence="3 4">
    <name type="scientific">Micrococcus terreus</name>
    <dbReference type="NCBI Taxonomy" id="574650"/>
    <lineage>
        <taxon>Bacteria</taxon>
        <taxon>Bacillati</taxon>
        <taxon>Actinomycetota</taxon>
        <taxon>Actinomycetes</taxon>
        <taxon>Micrococcales</taxon>
        <taxon>Micrococcaceae</taxon>
        <taxon>Micrococcus</taxon>
    </lineage>
</organism>
<dbReference type="AlphaFoldDB" id="A0A1I7MPW9"/>
<accession>A0A1I7MPW9</accession>
<evidence type="ECO:0000313" key="3">
    <source>
        <dbReference type="EMBL" id="SFV23948.1"/>
    </source>
</evidence>
<protein>
    <submittedName>
        <fullName evidence="3">Uncharacterized protein</fullName>
    </submittedName>
</protein>
<feature type="compositionally biased region" description="Low complexity" evidence="1">
    <location>
        <begin position="55"/>
        <end position="95"/>
    </location>
</feature>
<dbReference type="STRING" id="574650.SAMN04487966_10932"/>
<feature type="compositionally biased region" description="Low complexity" evidence="1">
    <location>
        <begin position="1"/>
        <end position="21"/>
    </location>
</feature>
<sequence length="249" mass="26221">MDAFPTQHQQHPAAPASPAGQKPRKPWYKRWWAIALGVVLAIGVIANLGGNGQDSPTATAETTPASSPSSSSASPSTSAPASPSTSASATAVQAAEVEESESPTSTPTPTPSEEPEPTPTEEPEPVEADPSDYEKLTARDLALITKDPDAHMGRQVQVYAHITQFDAATGDCIFRGNASQANMADTWDYEHNSMFMAETGIGCEALSDFVGDDQVHVLATVLMSMSYDTQIGGSTTVPVYQIDGIELVQ</sequence>
<gene>
    <name evidence="3" type="ORF">SAMN04487966_10932</name>
</gene>
<dbReference type="Proteomes" id="UP000198881">
    <property type="component" value="Unassembled WGS sequence"/>
</dbReference>
<feature type="region of interest" description="Disordered" evidence="1">
    <location>
        <begin position="52"/>
        <end position="132"/>
    </location>
</feature>
<evidence type="ECO:0000256" key="1">
    <source>
        <dbReference type="SAM" id="MobiDB-lite"/>
    </source>
</evidence>
<reference evidence="3 4" key="1">
    <citation type="submission" date="2016-10" db="EMBL/GenBank/DDBJ databases">
        <authorList>
            <person name="de Groot N.N."/>
        </authorList>
    </citation>
    <scope>NUCLEOTIDE SEQUENCE [LARGE SCALE GENOMIC DNA]</scope>
    <source>
        <strain evidence="3 4">CGMCC 1.7054</strain>
    </source>
</reference>
<feature type="compositionally biased region" description="Acidic residues" evidence="1">
    <location>
        <begin position="113"/>
        <end position="131"/>
    </location>
</feature>
<proteinExistence type="predicted"/>
<keyword evidence="2" id="KW-1133">Transmembrane helix</keyword>